<protein>
    <recommendedName>
        <fullName evidence="3">Peptidase M41 domain-containing protein</fullName>
    </recommendedName>
</protein>
<name>A0A4S8JLG0_MUSBA</name>
<evidence type="ECO:0000313" key="1">
    <source>
        <dbReference type="EMBL" id="THU62695.1"/>
    </source>
</evidence>
<sequence length="382" mass="42356">MSLTFCYHGPLPLKLRLFTVRAVNSPEPAVDSIDSGSLRLQLLERVDEELKKGNERGALSLINDTHGKPGGLWCFGTARQVPQRLYSLDELKLNGIDTSSFLSPIDVTVGSIERNLQLAAVLGGVSAWFALGFSPAQILYFSLSLLFLWSLDLIYFNGGVRNLVLDTIGHKVSQKYHHRVIQHEAGHFLIAYLLGVLPKGYTLSSLEALIKERSLNVQAGTAFVDFEFIEEINTGKVSAKMLNRFSCIALAGVATEYLLFGYSEGGLADIDKASINLGFTQKKADSQVRWAVLNTILLLRRHEKARSQLAEAMSLGKSVGSCIDGKCLTFCLAGWLIRTPQHAEQSPWRVEVPTSTFEGRRLRCPPSATKHQTGCRLFWWSR</sequence>
<dbReference type="Gene3D" id="1.20.58.760">
    <property type="entry name" value="Peptidase M41"/>
    <property type="match status" value="1"/>
</dbReference>
<dbReference type="GO" id="GO:0006508">
    <property type="term" value="P:proteolysis"/>
    <property type="evidence" value="ECO:0007669"/>
    <property type="project" value="InterPro"/>
</dbReference>
<dbReference type="STRING" id="52838.A0A4S8JLG0"/>
<dbReference type="GO" id="GO:0005524">
    <property type="term" value="F:ATP binding"/>
    <property type="evidence" value="ECO:0007669"/>
    <property type="project" value="InterPro"/>
</dbReference>
<dbReference type="PANTHER" id="PTHR33471:SF1">
    <property type="entry name" value="OS01G0382700 PROTEIN"/>
    <property type="match status" value="1"/>
</dbReference>
<dbReference type="PANTHER" id="PTHR33471">
    <property type="entry name" value="ATP-DEPENDENT ZINC METALLOPROTEASE-RELATED"/>
    <property type="match status" value="1"/>
</dbReference>
<dbReference type="GO" id="GO:0004222">
    <property type="term" value="F:metalloendopeptidase activity"/>
    <property type="evidence" value="ECO:0007669"/>
    <property type="project" value="InterPro"/>
</dbReference>
<dbReference type="SUPFAM" id="SSF140990">
    <property type="entry name" value="FtsH protease domain-like"/>
    <property type="match status" value="1"/>
</dbReference>
<dbReference type="GO" id="GO:0004176">
    <property type="term" value="F:ATP-dependent peptidase activity"/>
    <property type="evidence" value="ECO:0007669"/>
    <property type="project" value="InterPro"/>
</dbReference>
<evidence type="ECO:0008006" key="3">
    <source>
        <dbReference type="Google" id="ProtNLM"/>
    </source>
</evidence>
<dbReference type="Proteomes" id="UP000317650">
    <property type="component" value="Chromosome 1"/>
</dbReference>
<proteinExistence type="predicted"/>
<reference evidence="1 2" key="1">
    <citation type="journal article" date="2019" name="Nat. Plants">
        <title>Genome sequencing of Musa balbisiana reveals subgenome evolution and function divergence in polyploid bananas.</title>
        <authorList>
            <person name="Yao X."/>
        </authorList>
    </citation>
    <scope>NUCLEOTIDE SEQUENCE [LARGE SCALE GENOMIC DNA]</scope>
    <source>
        <strain evidence="2">cv. DH-PKW</strain>
        <tissue evidence="1">Leaves</tissue>
    </source>
</reference>
<comment type="caution">
    <text evidence="1">The sequence shown here is derived from an EMBL/GenBank/DDBJ whole genome shotgun (WGS) entry which is preliminary data.</text>
</comment>
<organism evidence="1 2">
    <name type="scientific">Musa balbisiana</name>
    <name type="common">Banana</name>
    <dbReference type="NCBI Taxonomy" id="52838"/>
    <lineage>
        <taxon>Eukaryota</taxon>
        <taxon>Viridiplantae</taxon>
        <taxon>Streptophyta</taxon>
        <taxon>Embryophyta</taxon>
        <taxon>Tracheophyta</taxon>
        <taxon>Spermatophyta</taxon>
        <taxon>Magnoliopsida</taxon>
        <taxon>Liliopsida</taxon>
        <taxon>Zingiberales</taxon>
        <taxon>Musaceae</taxon>
        <taxon>Musa</taxon>
    </lineage>
</organism>
<dbReference type="AlphaFoldDB" id="A0A4S8JLG0"/>
<evidence type="ECO:0000313" key="2">
    <source>
        <dbReference type="Proteomes" id="UP000317650"/>
    </source>
</evidence>
<dbReference type="FunFam" id="1.20.58.760:FF:000009">
    <property type="entry name" value="Translation initiation factor 3 subunit I"/>
    <property type="match status" value="1"/>
</dbReference>
<accession>A0A4S8JLG0</accession>
<dbReference type="InterPro" id="IPR037219">
    <property type="entry name" value="Peptidase_M41-like"/>
</dbReference>
<gene>
    <name evidence="1" type="ORF">C4D60_Mb01t07810</name>
</gene>
<keyword evidence="2" id="KW-1185">Reference proteome</keyword>
<dbReference type="EMBL" id="PYDT01000004">
    <property type="protein sequence ID" value="THU62695.1"/>
    <property type="molecule type" value="Genomic_DNA"/>
</dbReference>